<dbReference type="Proteomes" id="UP000011135">
    <property type="component" value="Unassembled WGS sequence"/>
</dbReference>
<organism evidence="1 2">
    <name type="scientific">Fulvivirga imtechensis AK7</name>
    <dbReference type="NCBI Taxonomy" id="1237149"/>
    <lineage>
        <taxon>Bacteria</taxon>
        <taxon>Pseudomonadati</taxon>
        <taxon>Bacteroidota</taxon>
        <taxon>Cytophagia</taxon>
        <taxon>Cytophagales</taxon>
        <taxon>Fulvivirgaceae</taxon>
        <taxon>Fulvivirga</taxon>
    </lineage>
</organism>
<sequence>MLRVLFFGRKLIKHVTSNGFSVSVSSDPVSLSCPNVSL</sequence>
<name>L8JXU3_9BACT</name>
<dbReference type="EMBL" id="AMZN01000012">
    <property type="protein sequence ID" value="ELR72993.1"/>
    <property type="molecule type" value="Genomic_DNA"/>
</dbReference>
<evidence type="ECO:0000313" key="1">
    <source>
        <dbReference type="EMBL" id="ELR72993.1"/>
    </source>
</evidence>
<dbReference type="STRING" id="1237149.C900_00495"/>
<gene>
    <name evidence="1" type="ORF">C900_00495</name>
</gene>
<protein>
    <submittedName>
        <fullName evidence="1">Uncharacterized protein</fullName>
    </submittedName>
</protein>
<proteinExistence type="predicted"/>
<accession>L8JXU3</accession>
<keyword evidence="2" id="KW-1185">Reference proteome</keyword>
<reference evidence="1 2" key="1">
    <citation type="submission" date="2012-12" db="EMBL/GenBank/DDBJ databases">
        <title>Genome assembly of Fulvivirga imtechensis AK7.</title>
        <authorList>
            <person name="Nupur N."/>
            <person name="Khatri I."/>
            <person name="Kumar R."/>
            <person name="Subramanian S."/>
            <person name="Pinnaka A."/>
        </authorList>
    </citation>
    <scope>NUCLEOTIDE SEQUENCE [LARGE SCALE GENOMIC DNA]</scope>
    <source>
        <strain evidence="1 2">AK7</strain>
    </source>
</reference>
<evidence type="ECO:0000313" key="2">
    <source>
        <dbReference type="Proteomes" id="UP000011135"/>
    </source>
</evidence>
<dbReference type="AlphaFoldDB" id="L8JXU3"/>
<comment type="caution">
    <text evidence="1">The sequence shown here is derived from an EMBL/GenBank/DDBJ whole genome shotgun (WGS) entry which is preliminary data.</text>
</comment>